<dbReference type="Gene3D" id="3.30.1930.10">
    <property type="entry name" value="capsid protein of prophage domain"/>
    <property type="match status" value="1"/>
</dbReference>
<name>A0A2S0M7W3_MEGEL</name>
<dbReference type="AlphaFoldDB" id="A0A2S0M7W3"/>
<evidence type="ECO:0000313" key="1">
    <source>
        <dbReference type="EMBL" id="AVO27554.1"/>
    </source>
</evidence>
<evidence type="ECO:0000313" key="2">
    <source>
        <dbReference type="Proteomes" id="UP000238358"/>
    </source>
</evidence>
<organism evidence="1 2">
    <name type="scientific">Megasphaera elsdenii</name>
    <dbReference type="NCBI Taxonomy" id="907"/>
    <lineage>
        <taxon>Bacteria</taxon>
        <taxon>Bacillati</taxon>
        <taxon>Bacillota</taxon>
        <taxon>Negativicutes</taxon>
        <taxon>Veillonellales</taxon>
        <taxon>Veillonellaceae</taxon>
        <taxon>Megasphaera</taxon>
    </lineage>
</organism>
<protein>
    <submittedName>
        <fullName evidence="1">Phage capsid protein</fullName>
    </submittedName>
</protein>
<reference evidence="1 2" key="1">
    <citation type="journal article" date="2018" name="Genome Announc.">
        <title>Complete genomes of two Megasphaera elsdenii strains, NCIMB 702410 and ATCC 25940.</title>
        <authorList>
            <person name="Hatmaker E.A."/>
            <person name="O'Dell K."/>
            <person name="Riley L.A."/>
            <person name="Klingeman D.M."/>
            <person name="Guss A.M."/>
        </authorList>
    </citation>
    <scope>NUCLEOTIDE SEQUENCE [LARGE SCALE GENOMIC DNA]</scope>
    <source>
        <strain evidence="1 2">NCIMB702410</strain>
    </source>
</reference>
<dbReference type="Pfam" id="PF03864">
    <property type="entry name" value="Phage_cap_E"/>
    <property type="match status" value="1"/>
</dbReference>
<dbReference type="OrthoDB" id="5449178at2"/>
<dbReference type="RefSeq" id="WP_027895467.1">
    <property type="nucleotide sequence ID" value="NZ_CP027569.1"/>
</dbReference>
<sequence>MAIELRDTVSLMQAMERITPPASFLLDTFFPLVPATAVTTKIAVEYRKRGRQLAPFVVRGAKGASLKDTGSKIAIYQPPMMGPSKVVDPEELSERGFGENIYSTTTPAQRAAIKQAEDMVDLQNAIINRKAKMAADILQTGKCDIEGYADDGKTVLIDTIAFDFDHKVTPTTTWDKAGATIYSDIKNASELIQEDAGIVPTMMICGKNIADYLLSNDQIMKWMMVPTADNLSLMGFQPQIISPQITHVGRIKSLNLDVYTYAETYTDDAGKSQYFINPDTAIIAIPGRGSQLHGACTLLNDAGTAYETFVAPYVPYYNGNKDTQVLSFYMYCRCVLAPQFVDDWAVIKAK</sequence>
<dbReference type="EMBL" id="CP027569">
    <property type="protein sequence ID" value="AVO27554.1"/>
    <property type="molecule type" value="Genomic_DNA"/>
</dbReference>
<dbReference type="Gene3D" id="3.15.30.10">
    <property type="entry name" value="putative capsid protein of prophage domain like"/>
    <property type="match status" value="1"/>
</dbReference>
<gene>
    <name evidence="1" type="ORF">C6Y28_08025</name>
</gene>
<dbReference type="Proteomes" id="UP000238358">
    <property type="component" value="Chromosome"/>
</dbReference>
<dbReference type="InterPro" id="IPR005564">
    <property type="entry name" value="Major_capsid_GpE"/>
</dbReference>
<accession>A0A2S0M7W3</accession>
<proteinExistence type="predicted"/>